<organism evidence="2 3">
    <name type="scientific">Amycolatopsis acidicola</name>
    <dbReference type="NCBI Taxonomy" id="2596893"/>
    <lineage>
        <taxon>Bacteria</taxon>
        <taxon>Bacillati</taxon>
        <taxon>Actinomycetota</taxon>
        <taxon>Actinomycetes</taxon>
        <taxon>Pseudonocardiales</taxon>
        <taxon>Pseudonocardiaceae</taxon>
        <taxon>Amycolatopsis</taxon>
    </lineage>
</organism>
<keyword evidence="1" id="KW-1133">Transmembrane helix</keyword>
<feature type="transmembrane region" description="Helical" evidence="1">
    <location>
        <begin position="168"/>
        <end position="189"/>
    </location>
</feature>
<dbReference type="Pfam" id="PF10821">
    <property type="entry name" value="DUF2567"/>
    <property type="match status" value="1"/>
</dbReference>
<feature type="transmembrane region" description="Helical" evidence="1">
    <location>
        <begin position="40"/>
        <end position="61"/>
    </location>
</feature>
<gene>
    <name evidence="2" type="ORF">FPZ12_032025</name>
</gene>
<evidence type="ECO:0000313" key="3">
    <source>
        <dbReference type="Proteomes" id="UP000319769"/>
    </source>
</evidence>
<feature type="transmembrane region" description="Helical" evidence="1">
    <location>
        <begin position="92"/>
        <end position="113"/>
    </location>
</feature>
<protein>
    <submittedName>
        <fullName evidence="2">DUF2567 domain-containing protein</fullName>
    </submittedName>
</protein>
<dbReference type="EMBL" id="VMNW02000066">
    <property type="protein sequence ID" value="KAA9154394.1"/>
    <property type="molecule type" value="Genomic_DNA"/>
</dbReference>
<proteinExistence type="predicted"/>
<reference evidence="2" key="1">
    <citation type="submission" date="2019-09" db="EMBL/GenBank/DDBJ databases">
        <authorList>
            <person name="Teo W.F.A."/>
            <person name="Duangmal K."/>
        </authorList>
    </citation>
    <scope>NUCLEOTIDE SEQUENCE [LARGE SCALE GENOMIC DNA]</scope>
    <source>
        <strain evidence="2">K81G1</strain>
    </source>
</reference>
<keyword evidence="3" id="KW-1185">Reference proteome</keyword>
<sequence length="200" mass="21185">MAEEAVGAGGASRHGDEPALSRLVFNLPRPRPRVVVKADLLPSVSVLSLIGLVGIPLGWLWSRLAPGQRVRVFDGGQLIPLQLESWHRFDALAIYGLLGMGAGVVTGSVVWLMRERRGPVIMIAAVLGSLLSAWLGVTMGGAFAGGMYTVTGSPKVGDVLTKAPEIESWWVLVAQPLATALVYGLLAGWNGRDDLGRRLG</sequence>
<dbReference type="AlphaFoldDB" id="A0A5N0UW10"/>
<dbReference type="Proteomes" id="UP000319769">
    <property type="component" value="Unassembled WGS sequence"/>
</dbReference>
<feature type="transmembrane region" description="Helical" evidence="1">
    <location>
        <begin position="120"/>
        <end position="148"/>
    </location>
</feature>
<dbReference type="InterPro" id="IPR021213">
    <property type="entry name" value="DUF2567"/>
</dbReference>
<keyword evidence="1" id="KW-0472">Membrane</keyword>
<name>A0A5N0UW10_9PSEU</name>
<keyword evidence="1" id="KW-0812">Transmembrane</keyword>
<evidence type="ECO:0000256" key="1">
    <source>
        <dbReference type="SAM" id="Phobius"/>
    </source>
</evidence>
<accession>A0A5N0UW10</accession>
<comment type="caution">
    <text evidence="2">The sequence shown here is derived from an EMBL/GenBank/DDBJ whole genome shotgun (WGS) entry which is preliminary data.</text>
</comment>
<evidence type="ECO:0000313" key="2">
    <source>
        <dbReference type="EMBL" id="KAA9154394.1"/>
    </source>
</evidence>
<dbReference type="OrthoDB" id="4557003at2"/>